<organism evidence="2">
    <name type="scientific">Rosellinia necatrix</name>
    <name type="common">White root-rot fungus</name>
    <dbReference type="NCBI Taxonomy" id="77044"/>
    <lineage>
        <taxon>Eukaryota</taxon>
        <taxon>Fungi</taxon>
        <taxon>Dikarya</taxon>
        <taxon>Ascomycota</taxon>
        <taxon>Pezizomycotina</taxon>
        <taxon>Sordariomycetes</taxon>
        <taxon>Xylariomycetidae</taxon>
        <taxon>Xylariales</taxon>
        <taxon>Xylariaceae</taxon>
        <taxon>Rosellinia</taxon>
    </lineage>
</organism>
<feature type="compositionally biased region" description="Basic and acidic residues" evidence="1">
    <location>
        <begin position="117"/>
        <end position="139"/>
    </location>
</feature>
<feature type="compositionally biased region" description="Basic and acidic residues" evidence="1">
    <location>
        <begin position="62"/>
        <end position="83"/>
    </location>
</feature>
<feature type="compositionally biased region" description="Basic and acidic residues" evidence="1">
    <location>
        <begin position="188"/>
        <end position="209"/>
    </location>
</feature>
<evidence type="ECO:0000256" key="1">
    <source>
        <dbReference type="SAM" id="MobiDB-lite"/>
    </source>
</evidence>
<evidence type="ECO:0000313" key="2">
    <source>
        <dbReference type="EMBL" id="GAW25899.1"/>
    </source>
</evidence>
<keyword evidence="3" id="KW-1185">Reference proteome</keyword>
<dbReference type="Proteomes" id="UP000054516">
    <property type="component" value="Unassembled WGS sequence"/>
</dbReference>
<protein>
    <submittedName>
        <fullName evidence="2">Putative gpr1 fun34-class plasma membrane protein</fullName>
    </submittedName>
</protein>
<feature type="region of interest" description="Disordered" evidence="1">
    <location>
        <begin position="62"/>
        <end position="166"/>
    </location>
</feature>
<feature type="region of interest" description="Disordered" evidence="1">
    <location>
        <begin position="187"/>
        <end position="209"/>
    </location>
</feature>
<dbReference type="AlphaFoldDB" id="A0A1S8A7A6"/>
<proteinExistence type="predicted"/>
<evidence type="ECO:0000313" key="3">
    <source>
        <dbReference type="Proteomes" id="UP000054516"/>
    </source>
</evidence>
<dbReference type="EMBL" id="DF977460">
    <property type="protein sequence ID" value="GAW25899.1"/>
    <property type="molecule type" value="Genomic_DNA"/>
</dbReference>
<name>A0A1S8A7A6_ROSNE</name>
<gene>
    <name evidence="2" type="ORF">SAMD00023353_1501270</name>
</gene>
<feature type="compositionally biased region" description="Acidic residues" evidence="1">
    <location>
        <begin position="151"/>
        <end position="160"/>
    </location>
</feature>
<sequence length="209" mass="24263">MITKHMYQPNIDTANMIAPPVFQSNKVSRRIPVCDGSGRRTHLLEYGRRLVIAPGRLEIGARQDPRRDRREAEYRRQDGVDPGREDEEGEERKAPDDEVEPDGGVVLPRRRAGRVLRRGEGDAEGEVRHLEEPEREPKHGKQPHHHHREEVPEDPFEDEGEDHRHRPYEEEYAPFFFVSCFSVTLEHGSQDTKRGTDEMVKQAHVRDGR</sequence>
<accession>A0A1S8A7A6</accession>
<reference evidence="2" key="1">
    <citation type="submission" date="2016-03" db="EMBL/GenBank/DDBJ databases">
        <title>Draft genome sequence of Rosellinia necatrix.</title>
        <authorList>
            <person name="Kanematsu S."/>
        </authorList>
    </citation>
    <scope>NUCLEOTIDE SEQUENCE [LARGE SCALE GENOMIC DNA]</scope>
    <source>
        <strain evidence="2">W97</strain>
    </source>
</reference>